<proteinExistence type="predicted"/>
<evidence type="ECO:0000313" key="1">
    <source>
        <dbReference type="EMBL" id="PWJ56582.1"/>
    </source>
</evidence>
<dbReference type="OrthoDB" id="9793805at2"/>
<evidence type="ECO:0000313" key="2">
    <source>
        <dbReference type="Proteomes" id="UP000245880"/>
    </source>
</evidence>
<dbReference type="Proteomes" id="UP000245880">
    <property type="component" value="Unassembled WGS sequence"/>
</dbReference>
<accession>A0A316AG63</accession>
<keyword evidence="2" id="KW-1185">Reference proteome</keyword>
<dbReference type="Pfam" id="PF13528">
    <property type="entry name" value="Glyco_trans_1_3"/>
    <property type="match status" value="1"/>
</dbReference>
<dbReference type="AlphaFoldDB" id="A0A316AG63"/>
<dbReference type="EMBL" id="QGDT01000011">
    <property type="protein sequence ID" value="PWJ56582.1"/>
    <property type="molecule type" value="Genomic_DNA"/>
</dbReference>
<dbReference type="PANTHER" id="PTHR21015:SF22">
    <property type="entry name" value="GLYCOSYLTRANSFERASE"/>
    <property type="match status" value="1"/>
</dbReference>
<dbReference type="GO" id="GO:0016757">
    <property type="term" value="F:glycosyltransferase activity"/>
    <property type="evidence" value="ECO:0007669"/>
    <property type="project" value="TreeGrafter"/>
</dbReference>
<dbReference type="SUPFAM" id="SSF53756">
    <property type="entry name" value="UDP-Glycosyltransferase/glycogen phosphorylase"/>
    <property type="match status" value="1"/>
</dbReference>
<protein>
    <submittedName>
        <fullName evidence="1">Uncharacterized protein (TIGR00661 family)</fullName>
    </submittedName>
</protein>
<dbReference type="RefSeq" id="WP_109676501.1">
    <property type="nucleotide sequence ID" value="NZ_QGDT01000011.1"/>
</dbReference>
<name>A0A316AG63_9BACT</name>
<gene>
    <name evidence="1" type="ORF">CLV98_11176</name>
</gene>
<dbReference type="Gene3D" id="3.40.50.2000">
    <property type="entry name" value="Glycogen Phosphorylase B"/>
    <property type="match status" value="1"/>
</dbReference>
<organism evidence="1 2">
    <name type="scientific">Dyadobacter jejuensis</name>
    <dbReference type="NCBI Taxonomy" id="1082580"/>
    <lineage>
        <taxon>Bacteria</taxon>
        <taxon>Pseudomonadati</taxon>
        <taxon>Bacteroidota</taxon>
        <taxon>Cytophagia</taxon>
        <taxon>Cytophagales</taxon>
        <taxon>Spirosomataceae</taxon>
        <taxon>Dyadobacter</taxon>
    </lineage>
</organism>
<comment type="caution">
    <text evidence="1">The sequence shown here is derived from an EMBL/GenBank/DDBJ whole genome shotgun (WGS) entry which is preliminary data.</text>
</comment>
<dbReference type="PANTHER" id="PTHR21015">
    <property type="entry name" value="UDP-N-ACETYLGLUCOSAMINE--N-ACETYLMURAMYL-(PENTAPEPTIDE) PYROPHOSPHORYL-UNDECAPRENOL N-ACETYLGLUCOSAMINE TRANSFERASE 1"/>
    <property type="match status" value="1"/>
</dbReference>
<reference evidence="1 2" key="1">
    <citation type="submission" date="2018-03" db="EMBL/GenBank/DDBJ databases">
        <title>Genomic Encyclopedia of Archaeal and Bacterial Type Strains, Phase II (KMG-II): from individual species to whole genera.</title>
        <authorList>
            <person name="Goeker M."/>
        </authorList>
    </citation>
    <scope>NUCLEOTIDE SEQUENCE [LARGE SCALE GENOMIC DNA]</scope>
    <source>
        <strain evidence="1 2">DSM 100346</strain>
    </source>
</reference>
<sequence>MRIVFLVQGEGKGHLTQAISLGQILTEAGHEVVGALVGKSPDRTIPSFFEREIGAPVFLHDAPNIIYNKKGRGINLPKTIMTHLGSLPHYLKSLHGIHKTIESLTPDLIVNFYEIYGGLYNVLFRSGIPMVCIAHQYLLQNPTFTFPPKSSIDRKFINFNTQATSWLCKRKLSLSFRPMPVQDPKKHLVVPPLLRREVRLLEPHQGDYLLVYMTHHSLSKHIIDWHQKHPEVKLVCFWDNRHEGETVQYGRNLVFHQINAEKYLHLLAGCKALVTTAGFESVCEAMYLGKPVMMVPVPKHFEQQCNALDGVISGAGISAKSFDLSIVLDYLPRHQDQSARFRSWYMQGDNMFLNAIEDFGHGTVSHNRPMPENKSSKVYHR</sequence>